<dbReference type="Proteomes" id="UP000813385">
    <property type="component" value="Unassembled WGS sequence"/>
</dbReference>
<evidence type="ECO:0000256" key="1">
    <source>
        <dbReference type="SAM" id="SignalP"/>
    </source>
</evidence>
<reference evidence="2" key="1">
    <citation type="journal article" date="2021" name="Nat. Commun.">
        <title>Genetic determinants of endophytism in the Arabidopsis root mycobiome.</title>
        <authorList>
            <person name="Mesny F."/>
            <person name="Miyauchi S."/>
            <person name="Thiergart T."/>
            <person name="Pickel B."/>
            <person name="Atanasova L."/>
            <person name="Karlsson M."/>
            <person name="Huettel B."/>
            <person name="Barry K.W."/>
            <person name="Haridas S."/>
            <person name="Chen C."/>
            <person name="Bauer D."/>
            <person name="Andreopoulos W."/>
            <person name="Pangilinan J."/>
            <person name="LaButti K."/>
            <person name="Riley R."/>
            <person name="Lipzen A."/>
            <person name="Clum A."/>
            <person name="Drula E."/>
            <person name="Henrissat B."/>
            <person name="Kohler A."/>
            <person name="Grigoriev I.V."/>
            <person name="Martin F.M."/>
            <person name="Hacquard S."/>
        </authorList>
    </citation>
    <scope>NUCLEOTIDE SEQUENCE</scope>
    <source>
        <strain evidence="2">MPI-CAGE-AT-0016</strain>
    </source>
</reference>
<gene>
    <name evidence="2" type="ORF">B0T11DRAFT_322890</name>
</gene>
<organism evidence="2 3">
    <name type="scientific">Plectosphaerella cucumerina</name>
    <dbReference type="NCBI Taxonomy" id="40658"/>
    <lineage>
        <taxon>Eukaryota</taxon>
        <taxon>Fungi</taxon>
        <taxon>Dikarya</taxon>
        <taxon>Ascomycota</taxon>
        <taxon>Pezizomycotina</taxon>
        <taxon>Sordariomycetes</taxon>
        <taxon>Hypocreomycetidae</taxon>
        <taxon>Glomerellales</taxon>
        <taxon>Plectosphaerellaceae</taxon>
        <taxon>Plectosphaerella</taxon>
    </lineage>
</organism>
<feature type="chain" id="PRO_5035434503" evidence="1">
    <location>
        <begin position="23"/>
        <end position="88"/>
    </location>
</feature>
<dbReference type="OrthoDB" id="3446835at2759"/>
<dbReference type="EMBL" id="JAGPXD010000001">
    <property type="protein sequence ID" value="KAH7374777.1"/>
    <property type="molecule type" value="Genomic_DNA"/>
</dbReference>
<name>A0A8K0X7G1_9PEZI</name>
<dbReference type="AlphaFoldDB" id="A0A8K0X7G1"/>
<keyword evidence="1" id="KW-0732">Signal</keyword>
<evidence type="ECO:0000313" key="3">
    <source>
        <dbReference type="Proteomes" id="UP000813385"/>
    </source>
</evidence>
<comment type="caution">
    <text evidence="2">The sequence shown here is derived from an EMBL/GenBank/DDBJ whole genome shotgun (WGS) entry which is preliminary data.</text>
</comment>
<keyword evidence="3" id="KW-1185">Reference proteome</keyword>
<protein>
    <submittedName>
        <fullName evidence="2">Uncharacterized protein</fullName>
    </submittedName>
</protein>
<evidence type="ECO:0000313" key="2">
    <source>
        <dbReference type="EMBL" id="KAH7374777.1"/>
    </source>
</evidence>
<feature type="signal peptide" evidence="1">
    <location>
        <begin position="1"/>
        <end position="22"/>
    </location>
</feature>
<sequence length="88" mass="9276">MHFSALVKAVFAMAMLAQGTAACNGKADDCCWNDEAGCDNQHGLKNPCWRPEYQANLCKNFKTDAGGPVSCNGADCCAISTGWGRGCP</sequence>
<proteinExistence type="predicted"/>
<accession>A0A8K0X7G1</accession>